<dbReference type="PROSITE" id="PS50197">
    <property type="entry name" value="BEACH"/>
    <property type="match status" value="1"/>
</dbReference>
<dbReference type="Pfam" id="PF02138">
    <property type="entry name" value="Beach"/>
    <property type="match status" value="1"/>
</dbReference>
<dbReference type="GO" id="GO:0016020">
    <property type="term" value="C:membrane"/>
    <property type="evidence" value="ECO:0007669"/>
    <property type="project" value="TreeGrafter"/>
</dbReference>
<dbReference type="GO" id="GO:0008104">
    <property type="term" value="P:intracellular protein localization"/>
    <property type="evidence" value="ECO:0007669"/>
    <property type="project" value="TreeGrafter"/>
</dbReference>
<dbReference type="SUPFAM" id="SSF50978">
    <property type="entry name" value="WD40 repeat-like"/>
    <property type="match status" value="1"/>
</dbReference>
<keyword evidence="1" id="KW-0853">WD repeat</keyword>
<feature type="domain" description="BEACH" evidence="2">
    <location>
        <begin position="1"/>
        <end position="166"/>
    </location>
</feature>
<dbReference type="InterPro" id="IPR015943">
    <property type="entry name" value="WD40/YVTN_repeat-like_dom_sf"/>
</dbReference>
<dbReference type="Gene3D" id="2.130.10.10">
    <property type="entry name" value="YVTN repeat-like/Quinoprotein amine dehydrogenase"/>
    <property type="match status" value="1"/>
</dbReference>
<sequence>MFLDMQNGRFDHPDRVFHSIAETWERCQKDSHDVKELIPELFYLPEMMRNNNGFELGTRSDGATIGDVVLPKWASSPEEFVLLHRQALESDLVSCQLNQWIDLIFGYKQKGPEAVRATNVFYYLTYEGAVCLKSIENAAQLEAVQQQIQSFGQTPVQLLAEAHPPRHSVMTMAPLMFRRCEDDLCMLMKFISNSPVVFLAANTFQQLPQPTVVSVAQNLVFALNRWDNSYTYGATPRSALTLGSEKGGDADSAAESLAIVGCVFPAKQTHPKTELPLTVDPLLASGNPSVPVARRHMGDSLDHRLTVGWNNFVSTTDSRCLITCGYPDYSFRVIDTDSGKEIALEYLGTLEVVPFSAKVRQVIYGHGDVVTCIARSETSLFADCYVVTGSNDCTVALWHWNGQNALIYRPQFWYTVHLHVKVSVSTPELKLKGDTSG</sequence>
<dbReference type="PANTHER" id="PTHR13743">
    <property type="entry name" value="BEIGE/BEACH-RELATED"/>
    <property type="match status" value="1"/>
</dbReference>
<dbReference type="PROSITE" id="PS50082">
    <property type="entry name" value="WD_REPEATS_2"/>
    <property type="match status" value="1"/>
</dbReference>
<dbReference type="SUPFAM" id="SSF81837">
    <property type="entry name" value="BEACH domain"/>
    <property type="match status" value="1"/>
</dbReference>
<dbReference type="EMBL" id="KN561808">
    <property type="protein sequence ID" value="KHJ86022.1"/>
    <property type="molecule type" value="Genomic_DNA"/>
</dbReference>
<dbReference type="PANTHER" id="PTHR13743:SF162">
    <property type="entry name" value="NEUROBEACHIN"/>
    <property type="match status" value="1"/>
</dbReference>
<gene>
    <name evidence="3" type="ORF">OESDEN_14240</name>
</gene>
<dbReference type="InterPro" id="IPR050865">
    <property type="entry name" value="BEACH_Domain"/>
</dbReference>
<evidence type="ECO:0000256" key="1">
    <source>
        <dbReference type="PROSITE-ProRule" id="PRU00221"/>
    </source>
</evidence>
<feature type="repeat" description="WD" evidence="1">
    <location>
        <begin position="363"/>
        <end position="398"/>
    </location>
</feature>
<dbReference type="GO" id="GO:0019901">
    <property type="term" value="F:protein kinase binding"/>
    <property type="evidence" value="ECO:0007669"/>
    <property type="project" value="TreeGrafter"/>
</dbReference>
<dbReference type="Gene3D" id="1.10.1540.10">
    <property type="entry name" value="BEACH domain"/>
    <property type="match status" value="1"/>
</dbReference>
<dbReference type="InterPro" id="IPR001680">
    <property type="entry name" value="WD40_rpt"/>
</dbReference>
<dbReference type="InterPro" id="IPR000409">
    <property type="entry name" value="BEACH_dom"/>
</dbReference>
<dbReference type="SMART" id="SM00320">
    <property type="entry name" value="WD40"/>
    <property type="match status" value="1"/>
</dbReference>
<evidence type="ECO:0000259" key="2">
    <source>
        <dbReference type="PROSITE" id="PS50197"/>
    </source>
</evidence>
<dbReference type="InterPro" id="IPR036372">
    <property type="entry name" value="BEACH_dom_sf"/>
</dbReference>
<dbReference type="InterPro" id="IPR036322">
    <property type="entry name" value="WD40_repeat_dom_sf"/>
</dbReference>
<organism evidence="3 4">
    <name type="scientific">Oesophagostomum dentatum</name>
    <name type="common">Nodular worm</name>
    <dbReference type="NCBI Taxonomy" id="61180"/>
    <lineage>
        <taxon>Eukaryota</taxon>
        <taxon>Metazoa</taxon>
        <taxon>Ecdysozoa</taxon>
        <taxon>Nematoda</taxon>
        <taxon>Chromadorea</taxon>
        <taxon>Rhabditida</taxon>
        <taxon>Rhabditina</taxon>
        <taxon>Rhabditomorpha</taxon>
        <taxon>Strongyloidea</taxon>
        <taxon>Strongylidae</taxon>
        <taxon>Oesophagostomum</taxon>
    </lineage>
</organism>
<dbReference type="SMART" id="SM01026">
    <property type="entry name" value="Beach"/>
    <property type="match status" value="1"/>
</dbReference>
<dbReference type="CDD" id="cd06071">
    <property type="entry name" value="Beach"/>
    <property type="match status" value="1"/>
</dbReference>
<dbReference type="AlphaFoldDB" id="A0A0B1SR84"/>
<dbReference type="GO" id="GO:0005829">
    <property type="term" value="C:cytosol"/>
    <property type="evidence" value="ECO:0007669"/>
    <property type="project" value="TreeGrafter"/>
</dbReference>
<proteinExistence type="predicted"/>
<dbReference type="OrthoDB" id="5795265at2759"/>
<name>A0A0B1SR84_OESDE</name>
<protein>
    <submittedName>
        <fullName evidence="3">Beige/BEACH domain protein</fullName>
    </submittedName>
</protein>
<keyword evidence="4" id="KW-1185">Reference proteome</keyword>
<reference evidence="3 4" key="1">
    <citation type="submission" date="2014-03" db="EMBL/GenBank/DDBJ databases">
        <title>Draft genome of the hookworm Oesophagostomum dentatum.</title>
        <authorList>
            <person name="Mitreva M."/>
        </authorList>
    </citation>
    <scope>NUCLEOTIDE SEQUENCE [LARGE SCALE GENOMIC DNA]</scope>
    <source>
        <strain evidence="3 4">OD-Hann</strain>
    </source>
</reference>
<dbReference type="Proteomes" id="UP000053660">
    <property type="component" value="Unassembled WGS sequence"/>
</dbReference>
<accession>A0A0B1SR84</accession>
<evidence type="ECO:0000313" key="4">
    <source>
        <dbReference type="Proteomes" id="UP000053660"/>
    </source>
</evidence>
<evidence type="ECO:0000313" key="3">
    <source>
        <dbReference type="EMBL" id="KHJ86022.1"/>
    </source>
</evidence>